<dbReference type="EMBL" id="EU959660">
    <property type="protein sequence ID" value="ACG31778.1"/>
    <property type="molecule type" value="mRNA"/>
</dbReference>
<name>B6T3U5_MAIZE</name>
<organism evidence="2">
    <name type="scientific">Zea mays</name>
    <name type="common">Maize</name>
    <dbReference type="NCBI Taxonomy" id="4577"/>
    <lineage>
        <taxon>Eukaryota</taxon>
        <taxon>Viridiplantae</taxon>
        <taxon>Streptophyta</taxon>
        <taxon>Embryophyta</taxon>
        <taxon>Tracheophyta</taxon>
        <taxon>Spermatophyta</taxon>
        <taxon>Magnoliopsida</taxon>
        <taxon>Liliopsida</taxon>
        <taxon>Poales</taxon>
        <taxon>Poaceae</taxon>
        <taxon>PACMAD clade</taxon>
        <taxon>Panicoideae</taxon>
        <taxon>Andropogonodae</taxon>
        <taxon>Andropogoneae</taxon>
        <taxon>Tripsacinae</taxon>
        <taxon>Zea</taxon>
    </lineage>
</organism>
<sequence>MVLALTAAPARSLKQQPTIAPECWLSSPTPTPVRGLLLPDHPPRLERAAAPDRLSSSRAATPAEAPSRRHATC</sequence>
<feature type="region of interest" description="Disordered" evidence="1">
    <location>
        <begin position="34"/>
        <end position="73"/>
    </location>
</feature>
<feature type="compositionally biased region" description="Basic and acidic residues" evidence="1">
    <location>
        <begin position="41"/>
        <end position="50"/>
    </location>
</feature>
<reference evidence="2" key="1">
    <citation type="journal article" date="2009" name="Plant Mol. Biol.">
        <title>Insights into corn genes derived from large-scale cDNA sequencing.</title>
        <authorList>
            <person name="Alexandrov N.N."/>
            <person name="Brover V.V."/>
            <person name="Freidin S."/>
            <person name="Troukhan M.E."/>
            <person name="Tatarinova T.V."/>
            <person name="Zhang H."/>
            <person name="Swaller T.J."/>
            <person name="Lu Y.P."/>
            <person name="Bouck J."/>
            <person name="Flavell R.B."/>
            <person name="Feldmann K.A."/>
        </authorList>
    </citation>
    <scope>NUCLEOTIDE SEQUENCE</scope>
</reference>
<proteinExistence type="evidence at transcript level"/>
<protein>
    <submittedName>
        <fullName evidence="2">Uncharacterized protein</fullName>
    </submittedName>
</protein>
<evidence type="ECO:0000256" key="1">
    <source>
        <dbReference type="SAM" id="MobiDB-lite"/>
    </source>
</evidence>
<dbReference type="AlphaFoldDB" id="B6T3U5"/>
<accession>B6T3U5</accession>
<evidence type="ECO:0000313" key="2">
    <source>
        <dbReference type="EMBL" id="ACG31778.1"/>
    </source>
</evidence>